<name>A0ABN2PPS6_9ACTN</name>
<comment type="caution">
    <text evidence="2">The sequence shown here is derived from an EMBL/GenBank/DDBJ whole genome shotgun (WGS) entry which is preliminary data.</text>
</comment>
<evidence type="ECO:0000256" key="1">
    <source>
        <dbReference type="SAM" id="MobiDB-lite"/>
    </source>
</evidence>
<accession>A0ABN2PPS6</accession>
<keyword evidence="3" id="KW-1185">Reference proteome</keyword>
<organism evidence="2 3">
    <name type="scientific">Streptomyces sodiiphilus</name>
    <dbReference type="NCBI Taxonomy" id="226217"/>
    <lineage>
        <taxon>Bacteria</taxon>
        <taxon>Bacillati</taxon>
        <taxon>Actinomycetota</taxon>
        <taxon>Actinomycetes</taxon>
        <taxon>Kitasatosporales</taxon>
        <taxon>Streptomycetaceae</taxon>
        <taxon>Streptomyces</taxon>
    </lineage>
</organism>
<gene>
    <name evidence="2" type="ORF">GCM10009716_38920</name>
</gene>
<dbReference type="RefSeq" id="WP_344264174.1">
    <property type="nucleotide sequence ID" value="NZ_BAAAMJ010000046.1"/>
</dbReference>
<evidence type="ECO:0000313" key="3">
    <source>
        <dbReference type="Proteomes" id="UP001501303"/>
    </source>
</evidence>
<sequence>MSWITFKRSAAVVLSGGLFLGMASYGPQSAGSADASDRQETDREPNADGDVHELMSWVLVSTAGVSSVRVTGEMETQGYTVGHGHEVDREGRCRKYMTFPDFGNVETVRVDDEVWVSPPTPYWLQAGGTEAVEMYQGMYVHGPVDDPDLATHADGCDVFSAFSLLDFGDEHNPAQMSLGPETTYEGKRAITVLIEEEEPEGSISSTLLVAAEGKPYPLHLTTEMVFVSPGPGTMVQRRAWHDYGGYFEVAVPPEAMSVAISDMAPEHNPFPLTRW</sequence>
<evidence type="ECO:0000313" key="2">
    <source>
        <dbReference type="EMBL" id="GAA1927070.1"/>
    </source>
</evidence>
<proteinExistence type="predicted"/>
<dbReference type="EMBL" id="BAAAMJ010000046">
    <property type="protein sequence ID" value="GAA1927070.1"/>
    <property type="molecule type" value="Genomic_DNA"/>
</dbReference>
<feature type="compositionally biased region" description="Basic and acidic residues" evidence="1">
    <location>
        <begin position="35"/>
        <end position="49"/>
    </location>
</feature>
<protein>
    <submittedName>
        <fullName evidence="2">Uncharacterized protein</fullName>
    </submittedName>
</protein>
<feature type="region of interest" description="Disordered" evidence="1">
    <location>
        <begin position="29"/>
        <end position="49"/>
    </location>
</feature>
<reference evidence="2 3" key="1">
    <citation type="journal article" date="2019" name="Int. J. Syst. Evol. Microbiol.">
        <title>The Global Catalogue of Microorganisms (GCM) 10K type strain sequencing project: providing services to taxonomists for standard genome sequencing and annotation.</title>
        <authorList>
            <consortium name="The Broad Institute Genomics Platform"/>
            <consortium name="The Broad Institute Genome Sequencing Center for Infectious Disease"/>
            <person name="Wu L."/>
            <person name="Ma J."/>
        </authorList>
    </citation>
    <scope>NUCLEOTIDE SEQUENCE [LARGE SCALE GENOMIC DNA]</scope>
    <source>
        <strain evidence="2 3">JCM 13581</strain>
    </source>
</reference>
<dbReference type="Proteomes" id="UP001501303">
    <property type="component" value="Unassembled WGS sequence"/>
</dbReference>